<name>A0A328A136_9STAP</name>
<dbReference type="AlphaFoldDB" id="A0A328A136"/>
<dbReference type="GO" id="GO:0005886">
    <property type="term" value="C:plasma membrane"/>
    <property type="evidence" value="ECO:0007669"/>
    <property type="project" value="UniProtKB-SubCell"/>
</dbReference>
<dbReference type="EMBL" id="PZJH01000001">
    <property type="protein sequence ID" value="RAK47118.1"/>
    <property type="molecule type" value="Genomic_DNA"/>
</dbReference>
<dbReference type="SUPFAM" id="SSF53448">
    <property type="entry name" value="Nucleotide-diphospho-sugar transferases"/>
    <property type="match status" value="1"/>
</dbReference>
<dbReference type="InterPro" id="IPR023853">
    <property type="entry name" value="PGA_PgaC/IcaA"/>
</dbReference>
<evidence type="ECO:0000256" key="10">
    <source>
        <dbReference type="ARBA" id="ARBA00024738"/>
    </source>
</evidence>
<proteinExistence type="inferred from homology"/>
<keyword evidence="8 12" id="KW-1133">Transmembrane helix</keyword>
<comment type="subcellular location">
    <subcellularLocation>
        <location evidence="1 12">Cell membrane</location>
        <topology evidence="1 12">Multi-pass membrane protein</topology>
    </subcellularLocation>
</comment>
<keyword evidence="9 12" id="KW-0472">Membrane</keyword>
<organism evidence="14 15">
    <name type="scientific">Macrococcus epidermidis</name>
    <dbReference type="NCBI Taxonomy" id="1902580"/>
    <lineage>
        <taxon>Bacteria</taxon>
        <taxon>Bacillati</taxon>
        <taxon>Bacillota</taxon>
        <taxon>Bacilli</taxon>
        <taxon>Bacillales</taxon>
        <taxon>Staphylococcaceae</taxon>
        <taxon>Macrococcus</taxon>
    </lineage>
</organism>
<gene>
    <name evidence="14" type="primary">pgaC</name>
    <name evidence="14" type="ORF">BHU61_03515</name>
</gene>
<protein>
    <recommendedName>
        <fullName evidence="3 11">Poly-beta-1,6-N-acetyl-D-glucosamine synthase</fullName>
        <shortName evidence="12">Poly-beta-1,6-GlcNAc synthase</shortName>
        <ecNumber evidence="12">2.4.1.-</ecNumber>
    </recommendedName>
</protein>
<evidence type="ECO:0000256" key="6">
    <source>
        <dbReference type="ARBA" id="ARBA00022679"/>
    </source>
</evidence>
<dbReference type="CDD" id="cd06423">
    <property type="entry name" value="CESA_like"/>
    <property type="match status" value="1"/>
</dbReference>
<dbReference type="PANTHER" id="PTHR43630">
    <property type="entry name" value="POLY-BETA-1,6-N-ACETYL-D-GLUCOSAMINE SYNTHASE"/>
    <property type="match status" value="1"/>
</dbReference>
<dbReference type="InterPro" id="IPR029044">
    <property type="entry name" value="Nucleotide-diphossugar_trans"/>
</dbReference>
<comment type="function">
    <text evidence="10">N-acetylglucosaminyltransferase that catalyzes the polymerization of single monomer units of UDP-N-acetylglucosamine to produce the linear homomer poly-beta-1,6-N-acetyl-D-glucosamine (PNAG, also referred to as PIA), a biofilm adhesin polysaccharide. Requires IcaD for full activity.</text>
</comment>
<dbReference type="Proteomes" id="UP000249808">
    <property type="component" value="Unassembled WGS sequence"/>
</dbReference>
<evidence type="ECO:0000313" key="15">
    <source>
        <dbReference type="Proteomes" id="UP000249808"/>
    </source>
</evidence>
<evidence type="ECO:0000256" key="12">
    <source>
        <dbReference type="RuleBase" id="RU364028"/>
    </source>
</evidence>
<dbReference type="GO" id="GO:0008375">
    <property type="term" value="F:acetylglucosaminyltransferase activity"/>
    <property type="evidence" value="ECO:0007669"/>
    <property type="project" value="UniProtKB-UniRule"/>
</dbReference>
<feature type="domain" description="Glycosyltransferase 2-like" evidence="13">
    <location>
        <begin position="34"/>
        <end position="199"/>
    </location>
</feature>
<keyword evidence="15" id="KW-1185">Reference proteome</keyword>
<evidence type="ECO:0000256" key="1">
    <source>
        <dbReference type="ARBA" id="ARBA00004651"/>
    </source>
</evidence>
<keyword evidence="6 12" id="KW-0808">Transferase</keyword>
<evidence type="ECO:0000256" key="5">
    <source>
        <dbReference type="ARBA" id="ARBA00022676"/>
    </source>
</evidence>
<dbReference type="Gene3D" id="3.90.550.10">
    <property type="entry name" value="Spore Coat Polysaccharide Biosynthesis Protein SpsA, Chain A"/>
    <property type="match status" value="1"/>
</dbReference>
<comment type="similarity">
    <text evidence="2 12">Belongs to the glycosyltransferase 2 family.</text>
</comment>
<feature type="transmembrane region" description="Helical" evidence="12">
    <location>
        <begin position="273"/>
        <end position="295"/>
    </location>
</feature>
<evidence type="ECO:0000259" key="13">
    <source>
        <dbReference type="Pfam" id="PF00535"/>
    </source>
</evidence>
<evidence type="ECO:0000256" key="4">
    <source>
        <dbReference type="ARBA" id="ARBA00022475"/>
    </source>
</evidence>
<dbReference type="PANTHER" id="PTHR43630:SF1">
    <property type="entry name" value="POLY-BETA-1,6-N-ACETYL-D-GLUCOSAMINE SYNTHASE"/>
    <property type="match status" value="1"/>
</dbReference>
<reference evidence="14 15" key="1">
    <citation type="journal article" date="2018" name="Front. Microbiol.">
        <title>Description and Comparative Genomics of Macrococcus caseolyticus subsp. hominis subsp. nov., Macrococcus goetzii sp. nov., Macrococcus epidermidis sp. nov., and Macrococcus bohemicus sp. nov., Novel Macrococci From Human Clinical Material With Virulence Potential and Suspected Uptake of Foreign DNA by Natural Transformation.</title>
        <authorList>
            <person name="Maslanova I."/>
            <person name="Wertheimer Z."/>
            <person name="Sedlacek I."/>
            <person name="Svec P."/>
            <person name="Indrakova A."/>
            <person name="Kovarovic V."/>
            <person name="Schumann P."/>
            <person name="Sproer C."/>
            <person name="Kralova S."/>
            <person name="Sedo O."/>
            <person name="Kristofova L."/>
            <person name="Vrbovska V."/>
            <person name="Fuzik T."/>
            <person name="Petras P."/>
            <person name="Zdrahal Z."/>
            <person name="Ruzickova V."/>
            <person name="Doskar J."/>
            <person name="Pantucek R."/>
        </authorList>
    </citation>
    <scope>NUCLEOTIDE SEQUENCE [LARGE SCALE GENOMIC DNA]</scope>
    <source>
        <strain evidence="14 15">01/688</strain>
    </source>
</reference>
<evidence type="ECO:0000256" key="3">
    <source>
        <dbReference type="ARBA" id="ARBA00017381"/>
    </source>
</evidence>
<dbReference type="Pfam" id="PF00535">
    <property type="entry name" value="Glycos_transf_2"/>
    <property type="match status" value="1"/>
</dbReference>
<evidence type="ECO:0000313" key="14">
    <source>
        <dbReference type="EMBL" id="RAK47118.1"/>
    </source>
</evidence>
<keyword evidence="4 12" id="KW-1003">Cell membrane</keyword>
<feature type="transmembrane region" description="Helical" evidence="12">
    <location>
        <begin position="315"/>
        <end position="337"/>
    </location>
</feature>
<dbReference type="EC" id="2.4.1.-" evidence="12"/>
<evidence type="ECO:0000256" key="7">
    <source>
        <dbReference type="ARBA" id="ARBA00022692"/>
    </source>
</evidence>
<accession>A0A328A136</accession>
<dbReference type="NCBIfam" id="TIGR03937">
    <property type="entry name" value="PgaC_IcaA"/>
    <property type="match status" value="1"/>
</dbReference>
<dbReference type="GO" id="GO:0043708">
    <property type="term" value="P:cell adhesion involved in biofilm formation"/>
    <property type="evidence" value="ECO:0007669"/>
    <property type="project" value="InterPro"/>
</dbReference>
<comment type="caution">
    <text evidence="14">The sequence shown here is derived from an EMBL/GenBank/DDBJ whole genome shotgun (WGS) entry which is preliminary data.</text>
</comment>
<sequence>MSIFWIIGTILYFFIIEIKLKKQVMKDNLPGITFIIPCYNEEDTVEDTIRSVLKMSYPNKEIIAVNDGSSDNTAQVLSDLEQKLDFKFLNIVNNKGKAHALNRAAEITTNDYIICIDADTIIEDIAPYYMIERFKNNPTLAAVTGNPRIRNKSTLLGKIQTIEYASMIGSIKRAQTMNGYINTISGVFTLFKREALEKVGYWDMDMITEDIAVSWKFHLHGYHIEYEPRALCWMLVPETLSGLLKQRIRWAQGGHEVLLRDWKEMGRQRNFSFWFLFVEQVLSIIWVYGVVILLALSLIQNNYLDFYYYKYNFSILLYSALLLTFVNIIQFTISLLIDSKYEKKNMWYIFFLVWYPTFYWFLNAFTAIVAFPKALRRKKGEFATWSSPDRGNIQQ</sequence>
<feature type="transmembrane region" description="Helical" evidence="12">
    <location>
        <begin position="349"/>
        <end position="371"/>
    </location>
</feature>
<evidence type="ECO:0000256" key="2">
    <source>
        <dbReference type="ARBA" id="ARBA00006739"/>
    </source>
</evidence>
<evidence type="ECO:0000256" key="11">
    <source>
        <dbReference type="NCBIfam" id="TIGR03937"/>
    </source>
</evidence>
<keyword evidence="5 12" id="KW-0328">Glycosyltransferase</keyword>
<comment type="caution">
    <text evidence="12">Lacks conserved residue(s) required for the propagation of feature annotation.</text>
</comment>
<evidence type="ECO:0000256" key="8">
    <source>
        <dbReference type="ARBA" id="ARBA00022989"/>
    </source>
</evidence>
<evidence type="ECO:0000256" key="9">
    <source>
        <dbReference type="ARBA" id="ARBA00023136"/>
    </source>
</evidence>
<keyword evidence="7 12" id="KW-0812">Transmembrane</keyword>
<dbReference type="InterPro" id="IPR001173">
    <property type="entry name" value="Glyco_trans_2-like"/>
</dbReference>